<organism evidence="1 2">
    <name type="scientific">Schleiferilactobacillus harbinensis</name>
    <dbReference type="NCBI Taxonomy" id="304207"/>
    <lineage>
        <taxon>Bacteria</taxon>
        <taxon>Bacillati</taxon>
        <taxon>Bacillota</taxon>
        <taxon>Bacilli</taxon>
        <taxon>Lactobacillales</taxon>
        <taxon>Lactobacillaceae</taxon>
        <taxon>Schleiferilactobacillus</taxon>
    </lineage>
</organism>
<name>A0A5P8M8C9_9LACO</name>
<protein>
    <submittedName>
        <fullName evidence="1">Uncharacterized protein</fullName>
    </submittedName>
</protein>
<dbReference type="EMBL" id="CP045143">
    <property type="protein sequence ID" value="QFR24577.1"/>
    <property type="molecule type" value="Genomic_DNA"/>
</dbReference>
<dbReference type="AlphaFoldDB" id="A0A5P8M8C9"/>
<dbReference type="KEGG" id="lhb:D1010_15000"/>
<reference evidence="1 2" key="1">
    <citation type="submission" date="2019-10" db="EMBL/GenBank/DDBJ databases">
        <title>The completed genome of Lactobacillus harbinensis M1.</title>
        <authorList>
            <person name="Zheng Y."/>
        </authorList>
    </citation>
    <scope>NUCLEOTIDE SEQUENCE [LARGE SCALE GENOMIC DNA]</scope>
    <source>
        <strain evidence="1 2">M1</strain>
    </source>
</reference>
<accession>A0A5P8M8C9</accession>
<evidence type="ECO:0000313" key="1">
    <source>
        <dbReference type="EMBL" id="QFR24577.1"/>
    </source>
</evidence>
<gene>
    <name evidence="1" type="ORF">D1010_15000</name>
</gene>
<dbReference type="Proteomes" id="UP000326779">
    <property type="component" value="Chromosome"/>
</dbReference>
<proteinExistence type="predicted"/>
<evidence type="ECO:0000313" key="2">
    <source>
        <dbReference type="Proteomes" id="UP000326779"/>
    </source>
</evidence>
<sequence length="79" mass="8992">MLELNKLTHRIDRVVAGAGRLFDLGSTINTKRFDDLVHLNSDDLDALEIQQDWENVGDDLRIALGKYSTSTNKDDQFDK</sequence>
<dbReference type="RefSeq" id="WP_152261429.1">
    <property type="nucleotide sequence ID" value="NZ_CP045143.1"/>
</dbReference>